<feature type="region of interest" description="Disordered" evidence="1">
    <location>
        <begin position="168"/>
        <end position="296"/>
    </location>
</feature>
<gene>
    <name evidence="2" type="ORF">HQN87_08235</name>
</gene>
<accession>A0ABX2DMQ2</accession>
<keyword evidence="3" id="KW-1185">Reference proteome</keyword>
<dbReference type="SUPFAM" id="SSF50249">
    <property type="entry name" value="Nucleic acid-binding proteins"/>
    <property type="match status" value="1"/>
</dbReference>
<evidence type="ECO:0000313" key="2">
    <source>
        <dbReference type="EMBL" id="NQX45318.1"/>
    </source>
</evidence>
<reference evidence="2 3" key="1">
    <citation type="submission" date="2020-05" db="EMBL/GenBank/DDBJ databases">
        <title>Paenibacillus glebae, sp. nov., Paenibacillus humi sp. nov., Paenibacillus pedi sp. nov., Paenibacillus terrestris sp. nov. and Paenibacillus terricola sp. nov., isolated from a forest top soil sample.</title>
        <authorList>
            <person name="Qi S."/>
            <person name="Carlier A."/>
            <person name="Cnockaert M."/>
            <person name="Vandamme P."/>
        </authorList>
    </citation>
    <scope>NUCLEOTIDE SEQUENCE [LARGE SCALE GENOMIC DNA]</scope>
    <source>
        <strain evidence="2 3">LMG 29502</strain>
    </source>
</reference>
<dbReference type="InterPro" id="IPR012340">
    <property type="entry name" value="NA-bd_OB-fold"/>
</dbReference>
<dbReference type="Gene3D" id="2.40.50.140">
    <property type="entry name" value="Nucleic acid-binding proteins"/>
    <property type="match status" value="1"/>
</dbReference>
<dbReference type="RefSeq" id="WP_173130519.1">
    <property type="nucleotide sequence ID" value="NZ_JABMKX010000004.1"/>
</dbReference>
<evidence type="ECO:0000313" key="3">
    <source>
        <dbReference type="Proteomes" id="UP000711047"/>
    </source>
</evidence>
<comment type="caution">
    <text evidence="2">The sequence shown here is derived from an EMBL/GenBank/DDBJ whole genome shotgun (WGS) entry which is preliminary data.</text>
</comment>
<dbReference type="InterPro" id="IPR022595">
    <property type="entry name" value="Enc34_ssDNA-bd"/>
</dbReference>
<feature type="compositionally biased region" description="Low complexity" evidence="1">
    <location>
        <begin position="185"/>
        <end position="279"/>
    </location>
</feature>
<dbReference type="Pfam" id="PF10991">
    <property type="entry name" value="Enc34_ssDNA-bd"/>
    <property type="match status" value="1"/>
</dbReference>
<evidence type="ECO:0000256" key="1">
    <source>
        <dbReference type="SAM" id="MobiDB-lite"/>
    </source>
</evidence>
<proteinExistence type="predicted"/>
<dbReference type="Proteomes" id="UP000711047">
    <property type="component" value="Unassembled WGS sequence"/>
</dbReference>
<organism evidence="2 3">
    <name type="scientific">Paenibacillus tritici</name>
    <dbReference type="NCBI Taxonomy" id="1873425"/>
    <lineage>
        <taxon>Bacteria</taxon>
        <taxon>Bacillati</taxon>
        <taxon>Bacillota</taxon>
        <taxon>Bacilli</taxon>
        <taxon>Bacillales</taxon>
        <taxon>Paenibacillaceae</taxon>
        <taxon>Paenibacillus</taxon>
    </lineage>
</organism>
<feature type="region of interest" description="Disordered" evidence="1">
    <location>
        <begin position="67"/>
        <end position="87"/>
    </location>
</feature>
<sequence>MNQVDTTAVTTGQVRLSFVHLFQPHANQPGQEPKYSTTILIPKSDYATMQRINAAIEAAIQKGVAATWGGARPPQPKTPIHDGDGARPNGDPFGPECKGHWVLTASSKQQQAVVDANLNPILNQTEIYSGVYARVNINFFPYANSGNRGVGAGLGPVQKLADGEPLGGRISAEQAFGGNGGGVGFAPAPAPQGFDQIPPQQYGQQPPAQQGYGQAAQQPQYGQQPPAQPGYGQAPQQGYGQAPQAPQAPQQGYGQAPQAPQYGQQPAQPGYGQQPPAQQIDPITGRPLPGGGVWGI</sequence>
<name>A0ABX2DMQ2_9BACL</name>
<protein>
    <submittedName>
        <fullName evidence="2">DUF2815 family protein</fullName>
    </submittedName>
</protein>
<dbReference type="EMBL" id="JABMKX010000004">
    <property type="protein sequence ID" value="NQX45318.1"/>
    <property type="molecule type" value="Genomic_DNA"/>
</dbReference>